<dbReference type="KEGG" id="ptan:CRYO30217_03290"/>
<dbReference type="AlphaFoldDB" id="A0A916JQW2"/>
<organism evidence="1 2">
    <name type="scientific">Parvicella tangerina</name>
    <dbReference type="NCBI Taxonomy" id="2829795"/>
    <lineage>
        <taxon>Bacteria</taxon>
        <taxon>Pseudomonadati</taxon>
        <taxon>Bacteroidota</taxon>
        <taxon>Flavobacteriia</taxon>
        <taxon>Flavobacteriales</taxon>
        <taxon>Parvicellaceae</taxon>
        <taxon>Parvicella</taxon>
    </lineage>
</organism>
<dbReference type="EMBL" id="OU015584">
    <property type="protein sequence ID" value="CAG5086811.1"/>
    <property type="molecule type" value="Genomic_DNA"/>
</dbReference>
<proteinExistence type="predicted"/>
<dbReference type="InterPro" id="IPR022037">
    <property type="entry name" value="DUF3606"/>
</dbReference>
<dbReference type="RefSeq" id="WP_258543475.1">
    <property type="nucleotide sequence ID" value="NZ_OU015584.1"/>
</dbReference>
<evidence type="ECO:0000313" key="2">
    <source>
        <dbReference type="Proteomes" id="UP000683507"/>
    </source>
</evidence>
<accession>A0A916JQW2</accession>
<sequence>MADDLDQKQPEDPTKINVGQQWEIDYWTEKLGVTEKQLKDAVAKVGVMVKDVKAELGI</sequence>
<dbReference type="Pfam" id="PF12244">
    <property type="entry name" value="DUF3606"/>
    <property type="match status" value="1"/>
</dbReference>
<reference evidence="1" key="1">
    <citation type="submission" date="2021-04" db="EMBL/GenBank/DDBJ databases">
        <authorList>
            <person name="Rodrigo-Torres L."/>
            <person name="Arahal R. D."/>
            <person name="Lucena T."/>
        </authorList>
    </citation>
    <scope>NUCLEOTIDE SEQUENCE</scope>
    <source>
        <strain evidence="1">AS29M-1</strain>
    </source>
</reference>
<protein>
    <recommendedName>
        <fullName evidence="3">DUF3606 domain-containing protein</fullName>
    </recommendedName>
</protein>
<gene>
    <name evidence="1" type="ORF">CRYO30217_03290</name>
</gene>
<keyword evidence="2" id="KW-1185">Reference proteome</keyword>
<evidence type="ECO:0008006" key="3">
    <source>
        <dbReference type="Google" id="ProtNLM"/>
    </source>
</evidence>
<evidence type="ECO:0000313" key="1">
    <source>
        <dbReference type="EMBL" id="CAG5086811.1"/>
    </source>
</evidence>
<dbReference type="Proteomes" id="UP000683507">
    <property type="component" value="Chromosome"/>
</dbReference>
<name>A0A916JQW2_9FLAO</name>